<evidence type="ECO:0000313" key="4">
    <source>
        <dbReference type="Proteomes" id="UP000657006"/>
    </source>
</evidence>
<reference evidence="3" key="1">
    <citation type="submission" date="2020-08" db="EMBL/GenBank/DDBJ databases">
        <title>Genome public.</title>
        <authorList>
            <person name="Liu C."/>
            <person name="Sun Q."/>
        </authorList>
    </citation>
    <scope>NUCLEOTIDE SEQUENCE</scope>
    <source>
        <strain evidence="3">NSJ-32</strain>
    </source>
</reference>
<name>A0A926DWF6_9FIRM</name>
<feature type="domain" description="Peptidoglycan binding-like" evidence="1">
    <location>
        <begin position="146"/>
        <end position="205"/>
    </location>
</feature>
<dbReference type="RefSeq" id="WP_249290206.1">
    <property type="nucleotide sequence ID" value="NZ_JACRSQ010000048.1"/>
</dbReference>
<gene>
    <name evidence="3" type="ORF">H8730_16435</name>
</gene>
<feature type="domain" description="Peptidoglycan binding-like" evidence="1">
    <location>
        <begin position="220"/>
        <end position="269"/>
    </location>
</feature>
<dbReference type="Gene3D" id="3.30.1380.10">
    <property type="match status" value="1"/>
</dbReference>
<protein>
    <submittedName>
        <fullName evidence="3">Peptidoglycan-binding protein</fullName>
    </submittedName>
</protein>
<dbReference type="GO" id="GO:0008233">
    <property type="term" value="F:peptidase activity"/>
    <property type="evidence" value="ECO:0007669"/>
    <property type="project" value="InterPro"/>
</dbReference>
<organism evidence="3 4">
    <name type="scientific">Bianquea renquensis</name>
    <dbReference type="NCBI Taxonomy" id="2763661"/>
    <lineage>
        <taxon>Bacteria</taxon>
        <taxon>Bacillati</taxon>
        <taxon>Bacillota</taxon>
        <taxon>Clostridia</taxon>
        <taxon>Eubacteriales</taxon>
        <taxon>Bianqueaceae</taxon>
        <taxon>Bianquea</taxon>
    </lineage>
</organism>
<dbReference type="SUPFAM" id="SSF47090">
    <property type="entry name" value="PGBD-like"/>
    <property type="match status" value="2"/>
</dbReference>
<proteinExistence type="predicted"/>
<feature type="domain" description="Peptidase M15C" evidence="2">
    <location>
        <begin position="57"/>
        <end position="121"/>
    </location>
</feature>
<dbReference type="InterPro" id="IPR036366">
    <property type="entry name" value="PGBDSf"/>
</dbReference>
<accession>A0A926DWF6</accession>
<dbReference type="Gene3D" id="1.10.101.10">
    <property type="entry name" value="PGBD-like superfamily/PGBD"/>
    <property type="match status" value="2"/>
</dbReference>
<evidence type="ECO:0000259" key="2">
    <source>
        <dbReference type="Pfam" id="PF13539"/>
    </source>
</evidence>
<dbReference type="Proteomes" id="UP000657006">
    <property type="component" value="Unassembled WGS sequence"/>
</dbReference>
<dbReference type="InterPro" id="IPR036365">
    <property type="entry name" value="PGBD-like_sf"/>
</dbReference>
<evidence type="ECO:0000259" key="1">
    <source>
        <dbReference type="Pfam" id="PF01471"/>
    </source>
</evidence>
<dbReference type="InterPro" id="IPR009045">
    <property type="entry name" value="Zn_M74/Hedgehog-like"/>
</dbReference>
<dbReference type="Pfam" id="PF13539">
    <property type="entry name" value="Peptidase_M15_4"/>
    <property type="match status" value="1"/>
</dbReference>
<dbReference type="InterPro" id="IPR002477">
    <property type="entry name" value="Peptidoglycan-bd-like"/>
</dbReference>
<sequence length="271" mass="30327">MFYDTRNRNNLDKLADSTRKAAYEWYQYLLDTDTEVLIYDTLRTKQQQEENVQNGVSQTMRSYHLVGQALDFVPVVDSKGSVDWNGYARAEIRRAIERAKNLGFTWGGDWTSFADQPHLQYDGIGYGTDTFNRGDTVSTPSNTTIIRQIQETLNARYGTQLTVDGRYGPATKKALIIGLQTELNQQYQRGLAVDGSLSPATKAAIVYTKRGIKGNITWLVQAALYCKGYDPKGLDGSFGPGLEKAVRKYQEDHGLQVDGSAGRETQTHLFG</sequence>
<evidence type="ECO:0000313" key="3">
    <source>
        <dbReference type="EMBL" id="MBC8545128.1"/>
    </source>
</evidence>
<comment type="caution">
    <text evidence="3">The sequence shown here is derived from an EMBL/GenBank/DDBJ whole genome shotgun (WGS) entry which is preliminary data.</text>
</comment>
<dbReference type="SUPFAM" id="SSF55166">
    <property type="entry name" value="Hedgehog/DD-peptidase"/>
    <property type="match status" value="1"/>
</dbReference>
<dbReference type="InterPro" id="IPR039561">
    <property type="entry name" value="Peptidase_M15C"/>
</dbReference>
<dbReference type="Pfam" id="PF01471">
    <property type="entry name" value="PG_binding_1"/>
    <property type="match status" value="2"/>
</dbReference>
<dbReference type="EMBL" id="JACRSQ010000048">
    <property type="protein sequence ID" value="MBC8545128.1"/>
    <property type="molecule type" value="Genomic_DNA"/>
</dbReference>
<dbReference type="AlphaFoldDB" id="A0A926DWF6"/>
<keyword evidence="4" id="KW-1185">Reference proteome</keyword>
<dbReference type="CDD" id="cd14845">
    <property type="entry name" value="L-Ala-D-Glu_peptidase_like"/>
    <property type="match status" value="1"/>
</dbReference>